<dbReference type="InterPro" id="IPR052698">
    <property type="entry name" value="MoCofactor_Util/Proc"/>
</dbReference>
<dbReference type="InterPro" id="IPR003777">
    <property type="entry name" value="XdhC_CoxI"/>
</dbReference>
<gene>
    <name evidence="3" type="primary">yagQ</name>
    <name evidence="3" type="ORF">GCM10007392_25970</name>
</gene>
<organism evidence="3 4">
    <name type="scientific">Saccharospirillum salsuginis</name>
    <dbReference type="NCBI Taxonomy" id="418750"/>
    <lineage>
        <taxon>Bacteria</taxon>
        <taxon>Pseudomonadati</taxon>
        <taxon>Pseudomonadota</taxon>
        <taxon>Gammaproteobacteria</taxon>
        <taxon>Oceanospirillales</taxon>
        <taxon>Saccharospirillaceae</taxon>
        <taxon>Saccharospirillum</taxon>
    </lineage>
</organism>
<dbReference type="PANTHER" id="PTHR30388:SF4">
    <property type="entry name" value="MOLYBDENUM COFACTOR INSERTION CHAPERONE PAOD"/>
    <property type="match status" value="1"/>
</dbReference>
<proteinExistence type="predicted"/>
<feature type="domain" description="XdhC Rossmann" evidence="2">
    <location>
        <begin position="181"/>
        <end position="322"/>
    </location>
</feature>
<dbReference type="Pfam" id="PF13478">
    <property type="entry name" value="XdhC_C"/>
    <property type="match status" value="1"/>
</dbReference>
<evidence type="ECO:0000313" key="4">
    <source>
        <dbReference type="Proteomes" id="UP000626148"/>
    </source>
</evidence>
<name>A0A918N9V5_9GAMM</name>
<feature type="domain" description="XdhC- CoxI" evidence="1">
    <location>
        <begin position="30"/>
        <end position="97"/>
    </location>
</feature>
<reference evidence="3" key="1">
    <citation type="journal article" date="2014" name="Int. J. Syst. Evol. Microbiol.">
        <title>Complete genome sequence of Corynebacterium casei LMG S-19264T (=DSM 44701T), isolated from a smear-ripened cheese.</title>
        <authorList>
            <consortium name="US DOE Joint Genome Institute (JGI-PGF)"/>
            <person name="Walter F."/>
            <person name="Albersmeier A."/>
            <person name="Kalinowski J."/>
            <person name="Ruckert C."/>
        </authorList>
    </citation>
    <scope>NUCLEOTIDE SEQUENCE</scope>
    <source>
        <strain evidence="3">KCTC 22169</strain>
    </source>
</reference>
<protein>
    <recommendedName>
        <fullName evidence="5">Xanthine dehydrogenase accessory factor</fullName>
    </recommendedName>
</protein>
<evidence type="ECO:0000259" key="1">
    <source>
        <dbReference type="Pfam" id="PF02625"/>
    </source>
</evidence>
<evidence type="ECO:0000259" key="2">
    <source>
        <dbReference type="Pfam" id="PF13478"/>
    </source>
</evidence>
<accession>A0A918N9V5</accession>
<dbReference type="EMBL" id="BMXR01000006">
    <property type="protein sequence ID" value="GGX57242.1"/>
    <property type="molecule type" value="Genomic_DNA"/>
</dbReference>
<dbReference type="AlphaFoldDB" id="A0A918N9V5"/>
<dbReference type="Pfam" id="PF02625">
    <property type="entry name" value="XdhC_CoxI"/>
    <property type="match status" value="1"/>
</dbReference>
<evidence type="ECO:0008006" key="5">
    <source>
        <dbReference type="Google" id="ProtNLM"/>
    </source>
</evidence>
<keyword evidence="4" id="KW-1185">Reference proteome</keyword>
<dbReference type="Gene3D" id="3.40.50.720">
    <property type="entry name" value="NAD(P)-binding Rossmann-like Domain"/>
    <property type="match status" value="1"/>
</dbReference>
<dbReference type="RefSeq" id="WP_189609290.1">
    <property type="nucleotide sequence ID" value="NZ_BMXR01000006.1"/>
</dbReference>
<comment type="caution">
    <text evidence="3">The sequence shown here is derived from an EMBL/GenBank/DDBJ whole genome shotgun (WGS) entry which is preliminary data.</text>
</comment>
<evidence type="ECO:0000313" key="3">
    <source>
        <dbReference type="EMBL" id="GGX57242.1"/>
    </source>
</evidence>
<sequence length="333" mass="35852">MTPLDTACAPANTVEAPDDVDNVLPTAADWLDAGESVVLVTLVGIDGSSPRPLGAQMAVTGSGQACGFISNGCLEREIIDRAHRVLARGENECVRYGKGSPYIDIVLPCGSGLDLYFDQSMDPALIRQARDRLQQRQPVAIETDLDRGHSRLTTVGGSSPSDVSRSDGRTFVRHYPPALRLLLCGEGPALRACARLAHTSGFEVQVHTPEAASLAALARDGLPVIRMRHRGDPVELKTDAWTAAVVLFHDHDGEPELLARLLDSPVFYIGAQGSQRTHASRVEALRLAGFDDRDIVRIHGPMGLIPRSKNPTTLAVSTLAEVLHHAQQRGYPC</sequence>
<reference evidence="3" key="2">
    <citation type="submission" date="2020-09" db="EMBL/GenBank/DDBJ databases">
        <authorList>
            <person name="Sun Q."/>
            <person name="Kim S."/>
        </authorList>
    </citation>
    <scope>NUCLEOTIDE SEQUENCE</scope>
    <source>
        <strain evidence="3">KCTC 22169</strain>
    </source>
</reference>
<dbReference type="PANTHER" id="PTHR30388">
    <property type="entry name" value="ALDEHYDE OXIDOREDUCTASE MOLYBDENUM COFACTOR ASSEMBLY PROTEIN"/>
    <property type="match status" value="1"/>
</dbReference>
<dbReference type="InterPro" id="IPR027051">
    <property type="entry name" value="XdhC_Rossmann_dom"/>
</dbReference>
<dbReference type="Proteomes" id="UP000626148">
    <property type="component" value="Unassembled WGS sequence"/>
</dbReference>